<feature type="domain" description="Endonuclease/exonuclease/phosphatase" evidence="1">
    <location>
        <begin position="11"/>
        <end position="148"/>
    </location>
</feature>
<dbReference type="InterPro" id="IPR005135">
    <property type="entry name" value="Endo/exonuclease/phosphatase"/>
</dbReference>
<organism evidence="2 3">
    <name type="scientific">Bicyclus anynana</name>
    <name type="common">Squinting bush brown butterfly</name>
    <dbReference type="NCBI Taxonomy" id="110368"/>
    <lineage>
        <taxon>Eukaryota</taxon>
        <taxon>Metazoa</taxon>
        <taxon>Ecdysozoa</taxon>
        <taxon>Arthropoda</taxon>
        <taxon>Hexapoda</taxon>
        <taxon>Insecta</taxon>
        <taxon>Pterygota</taxon>
        <taxon>Neoptera</taxon>
        <taxon>Endopterygota</taxon>
        <taxon>Lepidoptera</taxon>
        <taxon>Glossata</taxon>
        <taxon>Ditrysia</taxon>
        <taxon>Papilionoidea</taxon>
        <taxon>Nymphalidae</taxon>
        <taxon>Satyrinae</taxon>
        <taxon>Satyrini</taxon>
        <taxon>Mycalesina</taxon>
        <taxon>Bicyclus</taxon>
    </lineage>
</organism>
<name>A0ABM3LP11_BICAN</name>
<dbReference type="Gene3D" id="3.60.10.10">
    <property type="entry name" value="Endonuclease/exonuclease/phosphatase"/>
    <property type="match status" value="1"/>
</dbReference>
<dbReference type="PANTHER" id="PTHR23227:SF67">
    <property type="entry name" value="CRANIOFACIAL DEVELOPMENT PROTEIN 2-LIKE"/>
    <property type="match status" value="1"/>
</dbReference>
<protein>
    <submittedName>
        <fullName evidence="3">Craniofacial development protein 2-like</fullName>
    </submittedName>
</protein>
<sequence>MLQLNFNNMTISIIQAYAPTEDSSEEDILNFYNTLNKAYEFANKNIILLGDFNAKIGQPRKNEGIVMGNFGYGSRSKRGELLISHALEHKLSIVNTFFNKKVHRRWTWISPDGKTKNEIDFILTNFVKSVSNLEVLNNFQFPSDHRLVRATFMIKNKRLCRKTFKKSFKIPRTEHEVDVYLNNLTKLLNKLKDTISSERNINVQTFYDSLEAIIKTNIEPQIYPDKQRRSILSEETKKLIERRSELLKRKHKDRETKKELSYLFKTTNKKIRKDYENHRKNVIEKNLTQHRSYKRAKHELKSHKNWITALSSGNQKLNSRSDLLDCATKFY</sequence>
<dbReference type="InterPro" id="IPR027124">
    <property type="entry name" value="Swc5/CFDP1/2"/>
</dbReference>
<dbReference type="SUPFAM" id="SSF56219">
    <property type="entry name" value="DNase I-like"/>
    <property type="match status" value="1"/>
</dbReference>
<evidence type="ECO:0000313" key="3">
    <source>
        <dbReference type="RefSeq" id="XP_052740818.1"/>
    </source>
</evidence>
<dbReference type="Proteomes" id="UP001652582">
    <property type="component" value="Chromosome 12"/>
</dbReference>
<dbReference type="PANTHER" id="PTHR23227">
    <property type="entry name" value="BUCENTAUR RELATED"/>
    <property type="match status" value="1"/>
</dbReference>
<dbReference type="GeneID" id="128198609"/>
<keyword evidence="2" id="KW-1185">Reference proteome</keyword>
<dbReference type="RefSeq" id="XP_052740818.1">
    <property type="nucleotide sequence ID" value="XM_052884858.1"/>
</dbReference>
<evidence type="ECO:0000313" key="2">
    <source>
        <dbReference type="Proteomes" id="UP001652582"/>
    </source>
</evidence>
<dbReference type="Pfam" id="PF14529">
    <property type="entry name" value="Exo_endo_phos_2"/>
    <property type="match status" value="1"/>
</dbReference>
<dbReference type="InterPro" id="IPR036691">
    <property type="entry name" value="Endo/exonu/phosph_ase_sf"/>
</dbReference>
<accession>A0ABM3LP11</accession>
<gene>
    <name evidence="3" type="primary">LOC128198609</name>
</gene>
<proteinExistence type="predicted"/>
<evidence type="ECO:0000259" key="1">
    <source>
        <dbReference type="Pfam" id="PF14529"/>
    </source>
</evidence>
<reference evidence="3" key="1">
    <citation type="submission" date="2025-08" db="UniProtKB">
        <authorList>
            <consortium name="RefSeq"/>
        </authorList>
    </citation>
    <scope>IDENTIFICATION</scope>
</reference>